<evidence type="ECO:0000256" key="3">
    <source>
        <dbReference type="ARBA" id="ARBA00022692"/>
    </source>
</evidence>
<evidence type="ECO:0000259" key="9">
    <source>
        <dbReference type="Pfam" id="PF05154"/>
    </source>
</evidence>
<evidence type="ECO:0000256" key="1">
    <source>
        <dbReference type="ARBA" id="ARBA00004141"/>
    </source>
</evidence>
<protein>
    <submittedName>
        <fullName evidence="10">TM2 domain-containing protein 3</fullName>
    </submittedName>
</protein>
<dbReference type="PANTHER" id="PTHR21016">
    <property type="entry name" value="BETA-AMYLOID BINDING PROTEIN-RELATED"/>
    <property type="match status" value="1"/>
</dbReference>
<feature type="domain" description="TM2" evidence="9">
    <location>
        <begin position="9"/>
        <end position="57"/>
    </location>
</feature>
<comment type="caution">
    <text evidence="10">The sequence shown here is derived from an EMBL/GenBank/DDBJ whole genome shotgun (WGS) entry which is preliminary data.</text>
</comment>
<dbReference type="EMBL" id="JBJKFK010001537">
    <property type="protein sequence ID" value="KAL3312827.1"/>
    <property type="molecule type" value="Genomic_DNA"/>
</dbReference>
<evidence type="ECO:0000256" key="5">
    <source>
        <dbReference type="ARBA" id="ARBA00022989"/>
    </source>
</evidence>
<keyword evidence="6 8" id="KW-0472">Membrane</keyword>
<dbReference type="GO" id="GO:0016020">
    <property type="term" value="C:membrane"/>
    <property type="evidence" value="ECO:0007669"/>
    <property type="project" value="UniProtKB-SubCell"/>
</dbReference>
<keyword evidence="5 8" id="KW-1133">Transmembrane helix</keyword>
<evidence type="ECO:0000256" key="6">
    <source>
        <dbReference type="ARBA" id="ARBA00023136"/>
    </source>
</evidence>
<evidence type="ECO:0000256" key="4">
    <source>
        <dbReference type="ARBA" id="ARBA00022729"/>
    </source>
</evidence>
<evidence type="ECO:0000256" key="8">
    <source>
        <dbReference type="SAM" id="Phobius"/>
    </source>
</evidence>
<keyword evidence="11" id="KW-1185">Reference proteome</keyword>
<reference evidence="10 11" key="1">
    <citation type="submission" date="2024-11" db="EMBL/GenBank/DDBJ databases">
        <title>Adaptive evolution of stress response genes in parasites aligns with host niche diversity.</title>
        <authorList>
            <person name="Hahn C."/>
            <person name="Resl P."/>
        </authorList>
    </citation>
    <scope>NUCLEOTIDE SEQUENCE [LARGE SCALE GENOMIC DNA]</scope>
    <source>
        <strain evidence="10">EGGRZ-B1_66</strain>
        <tissue evidence="10">Body</tissue>
    </source>
</reference>
<evidence type="ECO:0000256" key="2">
    <source>
        <dbReference type="ARBA" id="ARBA00008284"/>
    </source>
</evidence>
<accession>A0ABD2PZK7</accession>
<proteinExistence type="inferred from homology"/>
<comment type="subcellular location">
    <subcellularLocation>
        <location evidence="1">Membrane</location>
        <topology evidence="1">Multi-pass membrane protein</topology>
    </subcellularLocation>
</comment>
<evidence type="ECO:0000313" key="11">
    <source>
        <dbReference type="Proteomes" id="UP001626550"/>
    </source>
</evidence>
<dbReference type="AlphaFoldDB" id="A0ABD2PZK7"/>
<sequence>MLPCSWKSDKSYISTFFYSVFLGGFGADRFYLGHTNEGFGKLLSVGGLGVWSIVDFILIAIGYVKPPAGENYND</sequence>
<evidence type="ECO:0000313" key="10">
    <source>
        <dbReference type="EMBL" id="KAL3312827.1"/>
    </source>
</evidence>
<comment type="similarity">
    <text evidence="2">Belongs to the TM2 family.</text>
</comment>
<keyword evidence="3 8" id="KW-0812">Transmembrane</keyword>
<dbReference type="InterPro" id="IPR007829">
    <property type="entry name" value="TM2"/>
</dbReference>
<feature type="transmembrane region" description="Helical" evidence="8">
    <location>
        <begin position="12"/>
        <end position="31"/>
    </location>
</feature>
<dbReference type="PANTHER" id="PTHR21016:SF7">
    <property type="entry name" value="TM2 DOMAIN-CONTAINING PROTEIN 3"/>
    <property type="match status" value="1"/>
</dbReference>
<gene>
    <name evidence="10" type="primary">TM2D3</name>
    <name evidence="10" type="ORF">Ciccas_008576</name>
</gene>
<feature type="transmembrane region" description="Helical" evidence="8">
    <location>
        <begin position="43"/>
        <end position="64"/>
    </location>
</feature>
<keyword evidence="4" id="KW-0732">Signal</keyword>
<keyword evidence="7" id="KW-0325">Glycoprotein</keyword>
<dbReference type="InterPro" id="IPR050932">
    <property type="entry name" value="TM2D1-3-like"/>
</dbReference>
<name>A0ABD2PZK7_9PLAT</name>
<organism evidence="10 11">
    <name type="scientific">Cichlidogyrus casuarinus</name>
    <dbReference type="NCBI Taxonomy" id="1844966"/>
    <lineage>
        <taxon>Eukaryota</taxon>
        <taxon>Metazoa</taxon>
        <taxon>Spiralia</taxon>
        <taxon>Lophotrochozoa</taxon>
        <taxon>Platyhelminthes</taxon>
        <taxon>Monogenea</taxon>
        <taxon>Monopisthocotylea</taxon>
        <taxon>Dactylogyridea</taxon>
        <taxon>Ancyrocephalidae</taxon>
        <taxon>Cichlidogyrus</taxon>
    </lineage>
</organism>
<dbReference type="Proteomes" id="UP001626550">
    <property type="component" value="Unassembled WGS sequence"/>
</dbReference>
<dbReference type="Pfam" id="PF05154">
    <property type="entry name" value="TM2"/>
    <property type="match status" value="1"/>
</dbReference>
<evidence type="ECO:0000256" key="7">
    <source>
        <dbReference type="ARBA" id="ARBA00023180"/>
    </source>
</evidence>